<keyword evidence="3" id="KW-1185">Reference proteome</keyword>
<evidence type="ECO:0000313" key="3">
    <source>
        <dbReference type="Proteomes" id="UP000243579"/>
    </source>
</evidence>
<comment type="caution">
    <text evidence="2">The sequence shown here is derived from an EMBL/GenBank/DDBJ whole genome shotgun (WGS) entry which is preliminary data.</text>
</comment>
<feature type="region of interest" description="Disordered" evidence="1">
    <location>
        <begin position="1"/>
        <end position="26"/>
    </location>
</feature>
<dbReference type="STRING" id="1202772.A0A1V9YKZ5"/>
<dbReference type="Proteomes" id="UP000243579">
    <property type="component" value="Unassembled WGS sequence"/>
</dbReference>
<proteinExistence type="predicted"/>
<reference evidence="2 3" key="1">
    <citation type="journal article" date="2014" name="Genome Biol. Evol.">
        <title>The secreted proteins of Achlya hypogyna and Thraustotheca clavata identify the ancestral oomycete secretome and reveal gene acquisitions by horizontal gene transfer.</title>
        <authorList>
            <person name="Misner I."/>
            <person name="Blouin N."/>
            <person name="Leonard G."/>
            <person name="Richards T.A."/>
            <person name="Lane C.E."/>
        </authorList>
    </citation>
    <scope>NUCLEOTIDE SEQUENCE [LARGE SCALE GENOMIC DNA]</scope>
    <source>
        <strain evidence="2 3">ATCC 48635</strain>
    </source>
</reference>
<dbReference type="EMBL" id="JNBR01001510">
    <property type="protein sequence ID" value="OQR86388.1"/>
    <property type="molecule type" value="Genomic_DNA"/>
</dbReference>
<evidence type="ECO:0000256" key="1">
    <source>
        <dbReference type="SAM" id="MobiDB-lite"/>
    </source>
</evidence>
<accession>A0A1V9YKZ5</accession>
<sequence>MATNGFFDDTNNEHDETQEAPRRKTPFRFEGCTDVDLLKEVIHVRPFDAPYGEVKNLTVNGTRKRYEDLMIAFKEATLVSLRASGTDEEYEEREQLRQDINPGKADRRECRDWLVERAKIRRDFVVPLERACHIVFVRESRQLRFMASTQKKDSLLRFLPINLYVQEMHVAKSKGLHADTAVYETEVSCLALPP</sequence>
<name>A0A1V9YKZ5_ACHHY</name>
<dbReference type="AlphaFoldDB" id="A0A1V9YKZ5"/>
<feature type="compositionally biased region" description="Basic and acidic residues" evidence="1">
    <location>
        <begin position="11"/>
        <end position="22"/>
    </location>
</feature>
<gene>
    <name evidence="2" type="ORF">ACHHYP_10592</name>
</gene>
<dbReference type="OrthoDB" id="78571at2759"/>
<organism evidence="2 3">
    <name type="scientific">Achlya hypogyna</name>
    <name type="common">Oomycete</name>
    <name type="synonym">Protoachlya hypogyna</name>
    <dbReference type="NCBI Taxonomy" id="1202772"/>
    <lineage>
        <taxon>Eukaryota</taxon>
        <taxon>Sar</taxon>
        <taxon>Stramenopiles</taxon>
        <taxon>Oomycota</taxon>
        <taxon>Saprolegniomycetes</taxon>
        <taxon>Saprolegniales</taxon>
        <taxon>Achlyaceae</taxon>
        <taxon>Achlya</taxon>
    </lineage>
</organism>
<protein>
    <submittedName>
        <fullName evidence="2">Uncharacterized protein</fullName>
    </submittedName>
</protein>
<evidence type="ECO:0000313" key="2">
    <source>
        <dbReference type="EMBL" id="OQR86388.1"/>
    </source>
</evidence>